<dbReference type="Pfam" id="PF02589">
    <property type="entry name" value="LUD_dom"/>
    <property type="match status" value="1"/>
</dbReference>
<dbReference type="PROSITE" id="PS51725">
    <property type="entry name" value="ABM"/>
    <property type="match status" value="1"/>
</dbReference>
<dbReference type="EMBL" id="VUMZ01000001">
    <property type="protein sequence ID" value="MST50937.1"/>
    <property type="molecule type" value="Genomic_DNA"/>
</dbReference>
<dbReference type="PANTHER" id="PTHR36179">
    <property type="entry name" value="LUD_DOM DOMAIN-CONTAINING PROTEIN"/>
    <property type="match status" value="1"/>
</dbReference>
<evidence type="ECO:0000259" key="1">
    <source>
        <dbReference type="PROSITE" id="PS51725"/>
    </source>
</evidence>
<dbReference type="Proteomes" id="UP000474676">
    <property type="component" value="Unassembled WGS sequence"/>
</dbReference>
<dbReference type="AlphaFoldDB" id="A0A6L5Y563"/>
<evidence type="ECO:0000313" key="3">
    <source>
        <dbReference type="Proteomes" id="UP000474676"/>
    </source>
</evidence>
<gene>
    <name evidence="2" type="ORF">FYJ64_01150</name>
</gene>
<dbReference type="SUPFAM" id="SSF54909">
    <property type="entry name" value="Dimeric alpha+beta barrel"/>
    <property type="match status" value="1"/>
</dbReference>
<accession>A0A6L5Y563</accession>
<keyword evidence="3" id="KW-1185">Reference proteome</keyword>
<dbReference type="PANTHER" id="PTHR36179:SF2">
    <property type="entry name" value="LUD DOMAIN-CONTAINING PROTEIN"/>
    <property type="match status" value="1"/>
</dbReference>
<dbReference type="InterPro" id="IPR003741">
    <property type="entry name" value="LUD_dom"/>
</dbReference>
<dbReference type="InterPro" id="IPR007138">
    <property type="entry name" value="ABM_dom"/>
</dbReference>
<name>A0A6L5Y563_9FIRM</name>
<feature type="domain" description="ABM" evidence="1">
    <location>
        <begin position="2"/>
        <end position="94"/>
    </location>
</feature>
<evidence type="ECO:0000313" key="2">
    <source>
        <dbReference type="EMBL" id="MST50937.1"/>
    </source>
</evidence>
<organism evidence="2 3">
    <name type="scientific">Hornefia butyriciproducens</name>
    <dbReference type="NCBI Taxonomy" id="2652293"/>
    <lineage>
        <taxon>Bacteria</taxon>
        <taxon>Bacillati</taxon>
        <taxon>Bacillota</taxon>
        <taxon>Clostridia</taxon>
        <taxon>Peptostreptococcales</taxon>
        <taxon>Anaerovoracaceae</taxon>
        <taxon>Hornefia</taxon>
    </lineage>
</organism>
<sequence length="293" mass="32790">MLVLKVKYTAKPGMRRAFRDAVEREKIDAASRGEEGCLLYEYTEPDGRPNELMLDEVWEDAESQKMHCASAHFRRLGELKEQYVESTQLGRYDLDLETMQMSLARRGYIVSVFDTAEEAAEYLDNRIDGKNVGIGGSVTLDEMGMYQRLSAHNNVEWHWHLKEGETVQEARTAAMTGDVYLSSVNGISEAGEIVNIDGAGNRLAGTLFGHGKVYYVLGINKIRPTLEDAIGRARNTAAPLNAKRLECETPCEKRGVCYDCQGADRICRAMTITYAPMMGQETEVVIIKKFLGL</sequence>
<protein>
    <recommendedName>
        <fullName evidence="1">ABM domain-containing protein</fullName>
    </recommendedName>
</protein>
<proteinExistence type="predicted"/>
<comment type="caution">
    <text evidence="2">The sequence shown here is derived from an EMBL/GenBank/DDBJ whole genome shotgun (WGS) entry which is preliminary data.</text>
</comment>
<dbReference type="InterPro" id="IPR011008">
    <property type="entry name" value="Dimeric_a/b-barrel"/>
</dbReference>
<dbReference type="Pfam" id="PF03992">
    <property type="entry name" value="ABM"/>
    <property type="match status" value="1"/>
</dbReference>
<dbReference type="GeneID" id="303113919"/>
<dbReference type="Gene3D" id="3.30.70.100">
    <property type="match status" value="1"/>
</dbReference>
<dbReference type="RefSeq" id="WP_154573414.1">
    <property type="nucleotide sequence ID" value="NZ_VUMZ01000001.1"/>
</dbReference>
<reference evidence="2 3" key="1">
    <citation type="submission" date="2019-08" db="EMBL/GenBank/DDBJ databases">
        <title>In-depth cultivation of the pig gut microbiome towards novel bacterial diversity and tailored functional studies.</title>
        <authorList>
            <person name="Wylensek D."/>
            <person name="Hitch T.C.A."/>
            <person name="Clavel T."/>
        </authorList>
    </citation>
    <scope>NUCLEOTIDE SEQUENCE [LARGE SCALE GENOMIC DNA]</scope>
    <source>
        <strain evidence="2 3">WCA-MUC-591-APC-3H</strain>
    </source>
</reference>